<gene>
    <name evidence="1" type="ORF">PV383_19980</name>
</gene>
<proteinExistence type="predicted"/>
<dbReference type="EMBL" id="JARAWJ010000014">
    <property type="protein sequence ID" value="MDX3039440.1"/>
    <property type="molecule type" value="Genomic_DNA"/>
</dbReference>
<accession>A0ABU4MSW5</accession>
<dbReference type="RefSeq" id="WP_319678050.1">
    <property type="nucleotide sequence ID" value="NZ_JARAWG010000013.1"/>
</dbReference>
<evidence type="ECO:0000313" key="2">
    <source>
        <dbReference type="Proteomes" id="UP001282474"/>
    </source>
</evidence>
<comment type="caution">
    <text evidence="1">The sequence shown here is derived from an EMBL/GenBank/DDBJ whole genome shotgun (WGS) entry which is preliminary data.</text>
</comment>
<reference evidence="1 2" key="1">
    <citation type="journal article" date="2023" name="Microb. Genom.">
        <title>Mesoterricola silvestris gen. nov., sp. nov., Mesoterricola sediminis sp. nov., Geothrix oryzae sp. nov., Geothrix edaphica sp. nov., Geothrix rubra sp. nov., and Geothrix limicola sp. nov., six novel members of Acidobacteriota isolated from soils.</title>
        <authorList>
            <person name="Weisberg A.J."/>
            <person name="Pearce E."/>
            <person name="Kramer C.G."/>
            <person name="Chang J.H."/>
            <person name="Clarke C.R."/>
        </authorList>
    </citation>
    <scope>NUCLEOTIDE SEQUENCE [LARGE SCALE GENOMIC DNA]</scope>
    <source>
        <strain evidence="1 2">NE20-4-1</strain>
    </source>
</reference>
<organism evidence="1 2">
    <name type="scientific">Streptomyces caniscabiei</name>
    <dbReference type="NCBI Taxonomy" id="2746961"/>
    <lineage>
        <taxon>Bacteria</taxon>
        <taxon>Bacillati</taxon>
        <taxon>Actinomycetota</taxon>
        <taxon>Actinomycetes</taxon>
        <taxon>Kitasatosporales</taxon>
        <taxon>Streptomycetaceae</taxon>
        <taxon>Streptomyces</taxon>
    </lineage>
</organism>
<dbReference type="Proteomes" id="UP001282474">
    <property type="component" value="Unassembled WGS sequence"/>
</dbReference>
<name>A0ABU4MSW5_9ACTN</name>
<sequence length="89" mass="9905">MISEFHVFENYPSPFPCSYQELGGLKGDVTVTVLDAAGTIHAPNVVRTWNPDEGKLLEVQVHLDESWAYPAKVTVDWAERPVSSEETTT</sequence>
<evidence type="ECO:0000313" key="1">
    <source>
        <dbReference type="EMBL" id="MDX3039440.1"/>
    </source>
</evidence>
<protein>
    <submittedName>
        <fullName evidence="1">Uncharacterized protein</fullName>
    </submittedName>
</protein>
<keyword evidence="2" id="KW-1185">Reference proteome</keyword>